<dbReference type="InterPro" id="IPR006016">
    <property type="entry name" value="UspA"/>
</dbReference>
<evidence type="ECO:0000313" key="3">
    <source>
        <dbReference type="Proteomes" id="UP000236214"/>
    </source>
</evidence>
<dbReference type="PRINTS" id="PR01438">
    <property type="entry name" value="UNVRSLSTRESS"/>
</dbReference>
<dbReference type="Gene3D" id="3.40.50.620">
    <property type="entry name" value="HUPs"/>
    <property type="match status" value="1"/>
</dbReference>
<evidence type="ECO:0000313" key="2">
    <source>
        <dbReference type="EMBL" id="GBD67531.1"/>
    </source>
</evidence>
<dbReference type="SUPFAM" id="SSF52402">
    <property type="entry name" value="Adenine nucleotide alpha hydrolases-like"/>
    <property type="match status" value="1"/>
</dbReference>
<sequence length="144" mass="16156">MMGNGFHSILVGVDESANAQKAFQYAVKKAAHENIELVIASILESDEINVYQALDDDYLRLARKKTEENLRKYQQYAYDQGVQTVKLFSDEGAPAERIIHHILPQTQCDLLIIGSHAKHGLKDYFGTSASYMAKNAPISVMIIR</sequence>
<name>A0A2H6CMY3_TETHA</name>
<accession>A0A2H6CMY3</accession>
<dbReference type="AlphaFoldDB" id="A0A2H6CMY3"/>
<dbReference type="CDD" id="cd00293">
    <property type="entry name" value="USP-like"/>
    <property type="match status" value="1"/>
</dbReference>
<evidence type="ECO:0000256" key="1">
    <source>
        <dbReference type="ARBA" id="ARBA00008791"/>
    </source>
</evidence>
<dbReference type="Pfam" id="PF00582">
    <property type="entry name" value="Usp"/>
    <property type="match status" value="1"/>
</dbReference>
<dbReference type="EMBL" id="BDEC01000010">
    <property type="protein sequence ID" value="GBD67531.1"/>
    <property type="molecule type" value="Genomic_DNA"/>
</dbReference>
<dbReference type="PANTHER" id="PTHR46268">
    <property type="entry name" value="STRESS RESPONSE PROTEIN NHAX"/>
    <property type="match status" value="1"/>
</dbReference>
<protein>
    <submittedName>
        <fullName evidence="2">Uncharacterized protein</fullName>
    </submittedName>
</protein>
<proteinExistence type="inferred from homology"/>
<dbReference type="InterPro" id="IPR014729">
    <property type="entry name" value="Rossmann-like_a/b/a_fold"/>
</dbReference>
<comment type="similarity">
    <text evidence="1">Belongs to the universal stress protein A family.</text>
</comment>
<dbReference type="Proteomes" id="UP000236214">
    <property type="component" value="Unassembled WGS sequence"/>
</dbReference>
<dbReference type="PANTHER" id="PTHR46268:SF6">
    <property type="entry name" value="UNIVERSAL STRESS PROTEIN UP12"/>
    <property type="match status" value="1"/>
</dbReference>
<dbReference type="InterPro" id="IPR006015">
    <property type="entry name" value="Universal_stress_UspA"/>
</dbReference>
<organism evidence="2 3">
    <name type="scientific">Tetragenococcus halophilus subsp. halophilus</name>
    <dbReference type="NCBI Taxonomy" id="1513897"/>
    <lineage>
        <taxon>Bacteria</taxon>
        <taxon>Bacillati</taxon>
        <taxon>Bacillota</taxon>
        <taxon>Bacilli</taxon>
        <taxon>Lactobacillales</taxon>
        <taxon>Enterococcaceae</taxon>
        <taxon>Tetragenococcus</taxon>
    </lineage>
</organism>
<gene>
    <name evidence="2" type="ORF">TEHN7118_0337</name>
</gene>
<keyword evidence="3" id="KW-1185">Reference proteome</keyword>
<reference evidence="2 3" key="1">
    <citation type="submission" date="2016-05" db="EMBL/GenBank/DDBJ databases">
        <title>Whole genome sequencing of Tetragenococcus halophilus subsp. halophilus NISL 7118.</title>
        <authorList>
            <person name="Shiwa Y."/>
            <person name="Nishimura I."/>
            <person name="Yoshikawa H."/>
            <person name="Koyama Y."/>
            <person name="Oguma T."/>
        </authorList>
    </citation>
    <scope>NUCLEOTIDE SEQUENCE [LARGE SCALE GENOMIC DNA]</scope>
    <source>
        <strain evidence="2 3">NISL 7118</strain>
    </source>
</reference>
<comment type="caution">
    <text evidence="2">The sequence shown here is derived from an EMBL/GenBank/DDBJ whole genome shotgun (WGS) entry which is preliminary data.</text>
</comment>